<evidence type="ECO:0000256" key="9">
    <source>
        <dbReference type="ARBA" id="ARBA00023134"/>
    </source>
</evidence>
<proteinExistence type="inferred from homology"/>
<keyword evidence="11" id="KW-1006">Bacterial flagellum protein export</keyword>
<dbReference type="GO" id="GO:0005886">
    <property type="term" value="C:plasma membrane"/>
    <property type="evidence" value="ECO:0007669"/>
    <property type="project" value="UniProtKB-SubCell"/>
</dbReference>
<evidence type="ECO:0000313" key="17">
    <source>
        <dbReference type="Proteomes" id="UP000198814"/>
    </source>
</evidence>
<dbReference type="STRING" id="42354.SAMN05216333_102100"/>
<dbReference type="EMBL" id="FODO01000002">
    <property type="protein sequence ID" value="SEN91418.1"/>
    <property type="molecule type" value="Genomic_DNA"/>
</dbReference>
<dbReference type="RefSeq" id="WP_090315950.1">
    <property type="nucleotide sequence ID" value="NZ_FNOE01000003.1"/>
</dbReference>
<keyword evidence="8" id="KW-0653">Protein transport</keyword>
<dbReference type="PANTHER" id="PTHR43134:SF3">
    <property type="entry name" value="FLAGELLAR BIOSYNTHESIS PROTEIN FLHF"/>
    <property type="match status" value="1"/>
</dbReference>
<dbReference type="Gene3D" id="1.20.120.1380">
    <property type="entry name" value="Flagellar FlhF biosynthesis protein, N domain"/>
    <property type="match status" value="1"/>
</dbReference>
<dbReference type="OrthoDB" id="9778554at2"/>
<evidence type="ECO:0000256" key="2">
    <source>
        <dbReference type="ARBA" id="ARBA00008531"/>
    </source>
</evidence>
<comment type="function">
    <text evidence="12">Necessary for flagellar biosynthesis. May be involved in translocation of the flagellum.</text>
</comment>
<dbReference type="Proteomes" id="UP000198814">
    <property type="component" value="Unassembled WGS sequence"/>
</dbReference>
<keyword evidence="5" id="KW-1003">Cell membrane</keyword>
<keyword evidence="16" id="KW-0282">Flagellum</keyword>
<evidence type="ECO:0000256" key="4">
    <source>
        <dbReference type="ARBA" id="ARBA00022448"/>
    </source>
</evidence>
<reference evidence="17" key="1">
    <citation type="submission" date="2016-10" db="EMBL/GenBank/DDBJ databases">
        <authorList>
            <person name="Varghese N."/>
            <person name="Submissions S."/>
        </authorList>
    </citation>
    <scope>NUCLEOTIDE SEQUENCE [LARGE SCALE GENOMIC DNA]</scope>
    <source>
        <strain evidence="17">Nm76</strain>
    </source>
</reference>
<evidence type="ECO:0000256" key="13">
    <source>
        <dbReference type="NCBIfam" id="TIGR03499"/>
    </source>
</evidence>
<evidence type="ECO:0000256" key="7">
    <source>
        <dbReference type="ARBA" id="ARBA00022795"/>
    </source>
</evidence>
<dbReference type="InterPro" id="IPR000897">
    <property type="entry name" value="SRP54_GTPase_dom"/>
</dbReference>
<dbReference type="SUPFAM" id="SSF52540">
    <property type="entry name" value="P-loop containing nucleoside triphosphate hydrolases"/>
    <property type="match status" value="1"/>
</dbReference>
<organism evidence="16 17">
    <name type="scientific">Nitrosomonas oligotropha</name>
    <dbReference type="NCBI Taxonomy" id="42354"/>
    <lineage>
        <taxon>Bacteria</taxon>
        <taxon>Pseudomonadati</taxon>
        <taxon>Pseudomonadota</taxon>
        <taxon>Betaproteobacteria</taxon>
        <taxon>Nitrosomonadales</taxon>
        <taxon>Nitrosomonadaceae</taxon>
        <taxon>Nitrosomonas</taxon>
    </lineage>
</organism>
<evidence type="ECO:0000259" key="14">
    <source>
        <dbReference type="SMART" id="SM00382"/>
    </source>
</evidence>
<dbReference type="InterPro" id="IPR047040">
    <property type="entry name" value="FlhF__GTPase_dom"/>
</dbReference>
<dbReference type="CDD" id="cd17873">
    <property type="entry name" value="FlhF"/>
    <property type="match status" value="1"/>
</dbReference>
<keyword evidence="6" id="KW-0547">Nucleotide-binding</keyword>
<accession>A0A1H8KG74</accession>
<dbReference type="FunFam" id="3.40.50.300:FF:000695">
    <property type="entry name" value="Flagellar biosynthesis regulator FlhF"/>
    <property type="match status" value="1"/>
</dbReference>
<dbReference type="PANTHER" id="PTHR43134">
    <property type="entry name" value="SIGNAL RECOGNITION PARTICLE RECEPTOR SUBUNIT ALPHA"/>
    <property type="match status" value="1"/>
</dbReference>
<keyword evidence="9" id="KW-0342">GTP-binding</keyword>
<evidence type="ECO:0000256" key="6">
    <source>
        <dbReference type="ARBA" id="ARBA00022741"/>
    </source>
</evidence>
<dbReference type="GO" id="GO:0003924">
    <property type="term" value="F:GTPase activity"/>
    <property type="evidence" value="ECO:0007669"/>
    <property type="project" value="UniProtKB-UniRule"/>
</dbReference>
<evidence type="ECO:0000256" key="1">
    <source>
        <dbReference type="ARBA" id="ARBA00004413"/>
    </source>
</evidence>
<dbReference type="GO" id="GO:0006614">
    <property type="term" value="P:SRP-dependent cotranslational protein targeting to membrane"/>
    <property type="evidence" value="ECO:0007669"/>
    <property type="project" value="UniProtKB-UniRule"/>
</dbReference>
<name>A0A1H8KG74_9PROT</name>
<evidence type="ECO:0000256" key="11">
    <source>
        <dbReference type="ARBA" id="ARBA00023225"/>
    </source>
</evidence>
<protein>
    <recommendedName>
        <fullName evidence="3 13">Flagellar biosynthesis protein FlhF</fullName>
    </recommendedName>
</protein>
<dbReference type="SMART" id="SM00382">
    <property type="entry name" value="AAA"/>
    <property type="match status" value="1"/>
</dbReference>
<evidence type="ECO:0000313" key="16">
    <source>
        <dbReference type="EMBL" id="SEN91418.1"/>
    </source>
</evidence>
<evidence type="ECO:0000256" key="3">
    <source>
        <dbReference type="ARBA" id="ARBA00014919"/>
    </source>
</evidence>
<evidence type="ECO:0000256" key="5">
    <source>
        <dbReference type="ARBA" id="ARBA00022475"/>
    </source>
</evidence>
<dbReference type="GO" id="GO:0005047">
    <property type="term" value="F:signal recognition particle binding"/>
    <property type="evidence" value="ECO:0007669"/>
    <property type="project" value="TreeGrafter"/>
</dbReference>
<evidence type="ECO:0000256" key="10">
    <source>
        <dbReference type="ARBA" id="ARBA00023136"/>
    </source>
</evidence>
<dbReference type="SMART" id="SM00962">
    <property type="entry name" value="SRP54"/>
    <property type="match status" value="1"/>
</dbReference>
<dbReference type="Pfam" id="PF00448">
    <property type="entry name" value="SRP54"/>
    <property type="match status" value="1"/>
</dbReference>
<dbReference type="GO" id="GO:0005525">
    <property type="term" value="F:GTP binding"/>
    <property type="evidence" value="ECO:0007669"/>
    <property type="project" value="UniProtKB-UniRule"/>
</dbReference>
<keyword evidence="10" id="KW-0472">Membrane</keyword>
<evidence type="ECO:0000256" key="8">
    <source>
        <dbReference type="ARBA" id="ARBA00022927"/>
    </source>
</evidence>
<dbReference type="Gene3D" id="3.40.50.300">
    <property type="entry name" value="P-loop containing nucleotide triphosphate hydrolases"/>
    <property type="match status" value="1"/>
</dbReference>
<dbReference type="InterPro" id="IPR027417">
    <property type="entry name" value="P-loop_NTPase"/>
</dbReference>
<dbReference type="GO" id="GO:0015031">
    <property type="term" value="P:protein transport"/>
    <property type="evidence" value="ECO:0007669"/>
    <property type="project" value="UniProtKB-KW"/>
</dbReference>
<sequence>MKVKRYLASTSREALRHVKEELGEDAVILSNRKTRDGVEIMALADSDMTDLVQPNTPAIPAKPSMQSTHSMPSMPPLQGISHYEQSKMLNAADPYSDMLPMRNEPAESRKTSSDVLSASLAKDIITEIQAMKSTLEDQLATVAWGSFTQRSPEKVKLLRTLLDTGFSPLLARRLIDKLSAGLDYEHSLKQAMSALAFNLRTAASDDIIEKGGVYALIGPTGVGKTTTTAKLAARCVIRHGADKVALLTTDSYRIGGHEQLRIYGQLLGIPVRNIKDTEDLQLTLSELKNKHMVLIDTVGMSQRDQMVAQQIAMLSNCGADVKRMLVLSAASNGSTLDEVIAAYQKNGIYGCIITKIDEAASLGVALDVVIRRKLPLHYVANGQKVPEDIHTANSRYLLHRIFKSVPGDTAFTLQDAEFALVMATRNTEPAPSEERSLAGFMYD</sequence>
<dbReference type="AlphaFoldDB" id="A0A1H8KG74"/>
<dbReference type="NCBIfam" id="TIGR03499">
    <property type="entry name" value="FlhF"/>
    <property type="match status" value="1"/>
</dbReference>
<dbReference type="InterPro" id="IPR003593">
    <property type="entry name" value="AAA+_ATPase"/>
</dbReference>
<keyword evidence="4" id="KW-0813">Transport</keyword>
<comment type="subcellular location">
    <subcellularLocation>
        <location evidence="1">Cell membrane</location>
        <topology evidence="1">Peripheral membrane protein</topology>
        <orientation evidence="1">Cytoplasmic side</orientation>
    </subcellularLocation>
</comment>
<evidence type="ECO:0000256" key="12">
    <source>
        <dbReference type="ARBA" id="ARBA00025337"/>
    </source>
</evidence>
<keyword evidence="7" id="KW-1005">Bacterial flagellum biogenesis</keyword>
<keyword evidence="17" id="KW-1185">Reference proteome</keyword>
<gene>
    <name evidence="16" type="ORF">SAMN05216333_102100</name>
</gene>
<evidence type="ECO:0000259" key="15">
    <source>
        <dbReference type="SMART" id="SM00962"/>
    </source>
</evidence>
<keyword evidence="16" id="KW-0966">Cell projection</keyword>
<dbReference type="GO" id="GO:0044781">
    <property type="term" value="P:bacterial-type flagellum organization"/>
    <property type="evidence" value="ECO:0007669"/>
    <property type="project" value="UniProtKB-UniRule"/>
</dbReference>
<feature type="domain" description="AAA+ ATPase" evidence="14">
    <location>
        <begin position="210"/>
        <end position="376"/>
    </location>
</feature>
<keyword evidence="16" id="KW-0969">Cilium</keyword>
<comment type="similarity">
    <text evidence="2">Belongs to the GTP-binding SRP family.</text>
</comment>
<dbReference type="InterPro" id="IPR020006">
    <property type="entry name" value="FlhF"/>
</dbReference>
<feature type="domain" description="SRP54-type proteins GTP-binding" evidence="15">
    <location>
        <begin position="211"/>
        <end position="403"/>
    </location>
</feature>